<dbReference type="AlphaFoldDB" id="K0QZQ2"/>
<organism evidence="2 3">
    <name type="scientific">Thalassiosira oceanica</name>
    <name type="common">Marine diatom</name>
    <dbReference type="NCBI Taxonomy" id="159749"/>
    <lineage>
        <taxon>Eukaryota</taxon>
        <taxon>Sar</taxon>
        <taxon>Stramenopiles</taxon>
        <taxon>Ochrophyta</taxon>
        <taxon>Bacillariophyta</taxon>
        <taxon>Coscinodiscophyceae</taxon>
        <taxon>Thalassiosirophycidae</taxon>
        <taxon>Thalassiosirales</taxon>
        <taxon>Thalassiosiraceae</taxon>
        <taxon>Thalassiosira</taxon>
    </lineage>
</organism>
<dbReference type="Proteomes" id="UP000266841">
    <property type="component" value="Unassembled WGS sequence"/>
</dbReference>
<sequence length="266" mass="30099">MQGLGTTTRTVSDGTRKAELGGKEPVLEEHGQRTSRAGDTSTGEAGGGGAPSAYAIDPTWSMPRNKKYEPRLRELMQYVHRCEEPYEKGTTFTREQLLELKPEHIEGWLKMKAYGTDCPDIENGDRPIHARSSSLENSKKSVSFFMPNKHPQWCNGQGNPTKSSLLAEMIKDVKLFEVRGEGSESKAKRQERNVTAAGGTKQKYYRCNHVWKIIKRLINSGHNHHMACNKIHQVYGHDLSVTKIIAALIREKHRYMPFDCHPNLRV</sequence>
<comment type="caution">
    <text evidence="2">The sequence shown here is derived from an EMBL/GenBank/DDBJ whole genome shotgun (WGS) entry which is preliminary data.</text>
</comment>
<dbReference type="OrthoDB" id="88846at2759"/>
<accession>K0QZQ2</accession>
<evidence type="ECO:0000313" key="3">
    <source>
        <dbReference type="Proteomes" id="UP000266841"/>
    </source>
</evidence>
<feature type="compositionally biased region" description="Basic and acidic residues" evidence="1">
    <location>
        <begin position="14"/>
        <end position="32"/>
    </location>
</feature>
<protein>
    <submittedName>
        <fullName evidence="2">Uncharacterized protein</fullName>
    </submittedName>
</protein>
<keyword evidence="3" id="KW-1185">Reference proteome</keyword>
<evidence type="ECO:0000256" key="1">
    <source>
        <dbReference type="SAM" id="MobiDB-lite"/>
    </source>
</evidence>
<dbReference type="EMBL" id="AGNL01049369">
    <property type="protein sequence ID" value="EJK44680.1"/>
    <property type="molecule type" value="Genomic_DNA"/>
</dbReference>
<feature type="region of interest" description="Disordered" evidence="1">
    <location>
        <begin position="1"/>
        <end position="58"/>
    </location>
</feature>
<reference evidence="2 3" key="1">
    <citation type="journal article" date="2012" name="Genome Biol.">
        <title>Genome and low-iron response of an oceanic diatom adapted to chronic iron limitation.</title>
        <authorList>
            <person name="Lommer M."/>
            <person name="Specht M."/>
            <person name="Roy A.S."/>
            <person name="Kraemer L."/>
            <person name="Andreson R."/>
            <person name="Gutowska M.A."/>
            <person name="Wolf J."/>
            <person name="Bergner S.V."/>
            <person name="Schilhabel M.B."/>
            <person name="Klostermeier U.C."/>
            <person name="Beiko R.G."/>
            <person name="Rosenstiel P."/>
            <person name="Hippler M."/>
            <person name="Laroche J."/>
        </authorList>
    </citation>
    <scope>NUCLEOTIDE SEQUENCE [LARGE SCALE GENOMIC DNA]</scope>
    <source>
        <strain evidence="2 3">CCMP1005</strain>
    </source>
</reference>
<gene>
    <name evidence="2" type="ORF">THAOC_36766</name>
</gene>
<evidence type="ECO:0000313" key="2">
    <source>
        <dbReference type="EMBL" id="EJK44680.1"/>
    </source>
</evidence>
<proteinExistence type="predicted"/>
<name>K0QZQ2_THAOC</name>
<dbReference type="eggNOG" id="ENOG502SIQ8">
    <property type="taxonomic scope" value="Eukaryota"/>
</dbReference>
<feature type="compositionally biased region" description="Polar residues" evidence="1">
    <location>
        <begin position="1"/>
        <end position="13"/>
    </location>
</feature>